<proteinExistence type="predicted"/>
<gene>
    <name evidence="2" type="ORF">B4121_1162</name>
    <name evidence="3" type="ORF">CHCC15381_4273</name>
</gene>
<dbReference type="Proteomes" id="UP000185604">
    <property type="component" value="Unassembled WGS sequence"/>
</dbReference>
<reference evidence="2 4" key="1">
    <citation type="journal article" date="2016" name="Front. Microbiol.">
        <title>High-Level Heat Resistance of Spores of Bacillus amyloliquefaciens and Bacillus licheniformis Results from the Presence of a spoVA Operon in a Tn1546 Transposon.</title>
        <authorList>
            <person name="Berendsen E.M."/>
            <person name="Koning R.A."/>
            <person name="Boekhorst J."/>
            <person name="de Jong A."/>
            <person name="Kuipers O.P."/>
            <person name="Wells-Bennik M.H."/>
        </authorList>
    </citation>
    <scope>NUCLEOTIDE SEQUENCE [LARGE SCALE GENOMIC DNA]</scope>
    <source>
        <strain evidence="2 4">B4121</strain>
    </source>
</reference>
<evidence type="ECO:0000313" key="4">
    <source>
        <dbReference type="Proteomes" id="UP000185604"/>
    </source>
</evidence>
<keyword evidence="1" id="KW-0472">Membrane</keyword>
<evidence type="ECO:0000313" key="5">
    <source>
        <dbReference type="Proteomes" id="UP000429980"/>
    </source>
</evidence>
<reference evidence="3 5" key="2">
    <citation type="submission" date="2019-06" db="EMBL/GenBank/DDBJ databases">
        <title>Genome sequence analysis of &gt;100 Bacillus licheniformis strains suggests intrinsic resistance to this species.</title>
        <authorList>
            <person name="Wels M."/>
            <person name="Siezen R.J."/>
            <person name="Johansen E."/>
            <person name="Stuer-Lauridsen B."/>
            <person name="Bjerre K."/>
            <person name="Nielsen B.K.K."/>
        </authorList>
    </citation>
    <scope>NUCLEOTIDE SEQUENCE [LARGE SCALE GENOMIC DNA]</scope>
    <source>
        <strain evidence="3 5">BAC-15381</strain>
    </source>
</reference>
<protein>
    <submittedName>
        <fullName evidence="2">Uncharacterized protein</fullName>
    </submittedName>
</protein>
<feature type="transmembrane region" description="Helical" evidence="1">
    <location>
        <begin position="21"/>
        <end position="39"/>
    </location>
</feature>
<accession>A0A6I7U221</accession>
<keyword evidence="5" id="KW-1185">Reference proteome</keyword>
<keyword evidence="1" id="KW-1133">Transmembrane helix</keyword>
<dbReference type="Proteomes" id="UP000429980">
    <property type="component" value="Unassembled WGS sequence"/>
</dbReference>
<evidence type="ECO:0000256" key="1">
    <source>
        <dbReference type="SAM" id="Phobius"/>
    </source>
</evidence>
<evidence type="ECO:0000313" key="3">
    <source>
        <dbReference type="EMBL" id="TWL37372.1"/>
    </source>
</evidence>
<keyword evidence="1" id="KW-0812">Transmembrane</keyword>
<dbReference type="EMBL" id="LKPO01000008">
    <property type="protein sequence ID" value="OLF95600.1"/>
    <property type="molecule type" value="Genomic_DNA"/>
</dbReference>
<dbReference type="AlphaFoldDB" id="A0A6I7U221"/>
<sequence>MSPTFTLNKFLSFLYFNKKRIGRLLFLNFCFFKEIRFFYFST</sequence>
<dbReference type="EMBL" id="NILF01000043">
    <property type="protein sequence ID" value="TWL37372.1"/>
    <property type="molecule type" value="Genomic_DNA"/>
</dbReference>
<comment type="caution">
    <text evidence="2">The sequence shown here is derived from an EMBL/GenBank/DDBJ whole genome shotgun (WGS) entry which is preliminary data.</text>
</comment>
<organism evidence="2 4">
    <name type="scientific">Bacillus paralicheniformis</name>
    <dbReference type="NCBI Taxonomy" id="1648923"/>
    <lineage>
        <taxon>Bacteria</taxon>
        <taxon>Bacillati</taxon>
        <taxon>Bacillota</taxon>
        <taxon>Bacilli</taxon>
        <taxon>Bacillales</taxon>
        <taxon>Bacillaceae</taxon>
        <taxon>Bacillus</taxon>
    </lineage>
</organism>
<name>A0A6I7U221_9BACI</name>
<evidence type="ECO:0000313" key="2">
    <source>
        <dbReference type="EMBL" id="OLF95600.1"/>
    </source>
</evidence>